<evidence type="ECO:0000256" key="1">
    <source>
        <dbReference type="SAM" id="SignalP"/>
    </source>
</evidence>
<name>A0A1Y1LC04_PHOPY</name>
<feature type="chain" id="PRO_5013276773" evidence="1">
    <location>
        <begin position="17"/>
        <end position="275"/>
    </location>
</feature>
<feature type="signal peptide" evidence="1">
    <location>
        <begin position="1"/>
        <end position="16"/>
    </location>
</feature>
<reference evidence="2" key="1">
    <citation type="journal article" date="2016" name="Sci. Rep.">
        <title>Molecular characterization of firefly nuptial gifts: a multi-omics approach sheds light on postcopulatory sexual selection.</title>
        <authorList>
            <person name="Al-Wathiqui N."/>
            <person name="Fallon T.R."/>
            <person name="South A."/>
            <person name="Weng J.K."/>
            <person name="Lewis S.M."/>
        </authorList>
    </citation>
    <scope>NUCLEOTIDE SEQUENCE</scope>
</reference>
<evidence type="ECO:0000313" key="2">
    <source>
        <dbReference type="EMBL" id="JAV69870.1"/>
    </source>
</evidence>
<proteinExistence type="predicted"/>
<sequence length="275" mass="31634">MTNVLSVLITLIPVLGDSNVIDNVSQPLFYISEYIRHIMNHENLKIQLEHELHYTSVPVYKKFLKRALLEIPSVQNYALINEILQNLVLPDECFSWCATFRNISPGSIRLLVDRKLELDKLVESVISSPKISGNQIVDSLPLNIKIYMTNLLNSKAVHRNIIYVINESICESAQYANVNALEIFIDICIEKSIECKFNPYEDTRHKQIYRWIMGNIQKGEGDSNAILGWTCGPDSAIWPSTQLIDYKKTYELLLKIMSTDDSARKKKPVKKYVVW</sequence>
<dbReference type="EMBL" id="GEZM01062285">
    <property type="protein sequence ID" value="JAV69870.1"/>
    <property type="molecule type" value="Transcribed_RNA"/>
</dbReference>
<organism evidence="2">
    <name type="scientific">Photinus pyralis</name>
    <name type="common">Common eastern firefly</name>
    <name type="synonym">Lampyris pyralis</name>
    <dbReference type="NCBI Taxonomy" id="7054"/>
    <lineage>
        <taxon>Eukaryota</taxon>
        <taxon>Metazoa</taxon>
        <taxon>Ecdysozoa</taxon>
        <taxon>Arthropoda</taxon>
        <taxon>Hexapoda</taxon>
        <taxon>Insecta</taxon>
        <taxon>Pterygota</taxon>
        <taxon>Neoptera</taxon>
        <taxon>Endopterygota</taxon>
        <taxon>Coleoptera</taxon>
        <taxon>Polyphaga</taxon>
        <taxon>Elateriformia</taxon>
        <taxon>Elateroidea</taxon>
        <taxon>Lampyridae</taxon>
        <taxon>Lampyrinae</taxon>
        <taxon>Photinus</taxon>
    </lineage>
</organism>
<keyword evidence="1" id="KW-0732">Signal</keyword>
<protein>
    <submittedName>
        <fullName evidence="2">Uncharacterized protein</fullName>
    </submittedName>
</protein>
<accession>A0A1Y1LC04</accession>
<dbReference type="AlphaFoldDB" id="A0A1Y1LC04"/>